<dbReference type="Proteomes" id="UP000192578">
    <property type="component" value="Unassembled WGS sequence"/>
</dbReference>
<name>A0A9X6NMG9_HYPEX</name>
<dbReference type="EMBL" id="MTYJ01001065">
    <property type="protein sequence ID" value="OWA55613.1"/>
    <property type="molecule type" value="Genomic_DNA"/>
</dbReference>
<protein>
    <submittedName>
        <fullName evidence="1">Uncharacterized protein</fullName>
    </submittedName>
</protein>
<gene>
    <name evidence="1" type="ORF">BV898_20000</name>
</gene>
<dbReference type="AlphaFoldDB" id="A0A9X6NMG9"/>
<comment type="caution">
    <text evidence="1">The sequence shown here is derived from an EMBL/GenBank/DDBJ whole genome shotgun (WGS) entry which is preliminary data.</text>
</comment>
<feature type="non-terminal residue" evidence="1">
    <location>
        <position position="105"/>
    </location>
</feature>
<reference evidence="2" key="1">
    <citation type="submission" date="2017-01" db="EMBL/GenBank/DDBJ databases">
        <title>Comparative genomics of anhydrobiosis in the tardigrade Hypsibius dujardini.</title>
        <authorList>
            <person name="Yoshida Y."/>
            <person name="Koutsovoulos G."/>
            <person name="Laetsch D."/>
            <person name="Stevens L."/>
            <person name="Kumar S."/>
            <person name="Horikawa D."/>
            <person name="Ishino K."/>
            <person name="Komine S."/>
            <person name="Tomita M."/>
            <person name="Blaxter M."/>
            <person name="Arakawa K."/>
        </authorList>
    </citation>
    <scope>NUCLEOTIDE SEQUENCE [LARGE SCALE GENOMIC DNA]</scope>
    <source>
        <strain evidence="2">Z151</strain>
    </source>
</reference>
<evidence type="ECO:0000313" key="2">
    <source>
        <dbReference type="Proteomes" id="UP000192578"/>
    </source>
</evidence>
<feature type="non-terminal residue" evidence="1">
    <location>
        <position position="1"/>
    </location>
</feature>
<keyword evidence="2" id="KW-1185">Reference proteome</keyword>
<sequence length="105" mass="10881">LQFVGQLGKSSPQQLPLIPGTSQAESNIIFVHVLTVVGQLQGLGVNLNDVLSGQVTQHNNLVVAGILRLKADLKSQLNVELLQVIQRVGAAEAANPGGVLQGPSG</sequence>
<organism evidence="1 2">
    <name type="scientific">Hypsibius exemplaris</name>
    <name type="common">Freshwater tardigrade</name>
    <dbReference type="NCBI Taxonomy" id="2072580"/>
    <lineage>
        <taxon>Eukaryota</taxon>
        <taxon>Metazoa</taxon>
        <taxon>Ecdysozoa</taxon>
        <taxon>Tardigrada</taxon>
        <taxon>Eutardigrada</taxon>
        <taxon>Parachela</taxon>
        <taxon>Hypsibioidea</taxon>
        <taxon>Hypsibiidae</taxon>
        <taxon>Hypsibius</taxon>
    </lineage>
</organism>
<evidence type="ECO:0000313" key="1">
    <source>
        <dbReference type="EMBL" id="OWA55613.1"/>
    </source>
</evidence>
<accession>A0A9X6NMG9</accession>
<proteinExistence type="predicted"/>